<proteinExistence type="predicted"/>
<protein>
    <submittedName>
        <fullName evidence="1">Uncharacterized protein</fullName>
    </submittedName>
</protein>
<organism evidence="1 2">
    <name type="scientific">Naganishia cerealis</name>
    <dbReference type="NCBI Taxonomy" id="610337"/>
    <lineage>
        <taxon>Eukaryota</taxon>
        <taxon>Fungi</taxon>
        <taxon>Dikarya</taxon>
        <taxon>Basidiomycota</taxon>
        <taxon>Agaricomycotina</taxon>
        <taxon>Tremellomycetes</taxon>
        <taxon>Filobasidiales</taxon>
        <taxon>Filobasidiaceae</taxon>
        <taxon>Naganishia</taxon>
    </lineage>
</organism>
<sequence length="128" mass="13262">MADDLLSKLVSDVKANPQEYLSYIQTATASIPEDLTPLALQVRTYTDDSFTTLLDSSQKSEILAFATGLPWYSSRLLDDSNSAGLTETNGSTSSTASSVSVSASESTGNAGKLVVPGVGLAALAVVLL</sequence>
<dbReference type="Proteomes" id="UP001241377">
    <property type="component" value="Unassembled WGS sequence"/>
</dbReference>
<evidence type="ECO:0000313" key="2">
    <source>
        <dbReference type="Proteomes" id="UP001241377"/>
    </source>
</evidence>
<gene>
    <name evidence="1" type="ORF">QFC19_006098</name>
</gene>
<dbReference type="EMBL" id="JASBWR010000071">
    <property type="protein sequence ID" value="KAJ9099050.1"/>
    <property type="molecule type" value="Genomic_DNA"/>
</dbReference>
<name>A0ACC2VIY5_9TREE</name>
<keyword evidence="2" id="KW-1185">Reference proteome</keyword>
<reference evidence="1" key="1">
    <citation type="submission" date="2023-04" db="EMBL/GenBank/DDBJ databases">
        <title>Draft Genome sequencing of Naganishia species isolated from polar environments using Oxford Nanopore Technology.</title>
        <authorList>
            <person name="Leo P."/>
            <person name="Venkateswaran K."/>
        </authorList>
    </citation>
    <scope>NUCLEOTIDE SEQUENCE</scope>
    <source>
        <strain evidence="1">MNA-CCFEE 5261</strain>
    </source>
</reference>
<evidence type="ECO:0000313" key="1">
    <source>
        <dbReference type="EMBL" id="KAJ9099050.1"/>
    </source>
</evidence>
<accession>A0ACC2VIY5</accession>
<comment type="caution">
    <text evidence="1">The sequence shown here is derived from an EMBL/GenBank/DDBJ whole genome shotgun (WGS) entry which is preliminary data.</text>
</comment>